<evidence type="ECO:0000313" key="1">
    <source>
        <dbReference type="EMBL" id="GIF20946.1"/>
    </source>
</evidence>
<organism evidence="1 2">
    <name type="scientific">Paractinoplanes tereljensis</name>
    <dbReference type="NCBI Taxonomy" id="571912"/>
    <lineage>
        <taxon>Bacteria</taxon>
        <taxon>Bacillati</taxon>
        <taxon>Actinomycetota</taxon>
        <taxon>Actinomycetes</taxon>
        <taxon>Micromonosporales</taxon>
        <taxon>Micromonosporaceae</taxon>
        <taxon>Paractinoplanes</taxon>
    </lineage>
</organism>
<keyword evidence="2" id="KW-1185">Reference proteome</keyword>
<sequence>MTLQPHREILEFWRAVARFSFRDGAFVFGGRAHSDSVSDAQQLLGILWPATQQPRYRLDVPDRTDEEVLGPLEMIGDRHSAPLRLLRAQTAYLLRYRDADGMPTFTCGEESAAGHECVESFAVGLQFSLAAKGFSRVYRSAVTKAGIVAEADELESLATLRLTTAMIGLLRSFVAHAFDDDSPSGTALYRLIGQEHRERTAVLNEYRSEMAEYRARALEDVTIASVAPAGSADLPYIECGWTWGVSADAVVVDTREDHGPQLDGAAAPMPDPYFTWVAGDAIRQLTSPRTRLLGLLTEEQSRLGQSLQLRLELARFSWARQATFGDHRWPLERLPWSGDSDYTSLLVAAITASELASRTGNTDLPYAYLLRVFGRLAARRAIVRPPKVEAAPPVVEDRRVPLRFGDPDRAGDHRTPGFTTVLFDALVSAAAGTNNGQLRTELTDLAALAWDHRPEGMNWQNTHRLVSGLVTAYEVMDGETGRSGPPLGFVHQLLADADDAFESLPADDGADEARRKELAARLDRARRIIDQHPARAAALLYPVLAELDERL</sequence>
<protein>
    <submittedName>
        <fullName evidence="1">Uncharacterized protein</fullName>
    </submittedName>
</protein>
<name>A0A919TSU8_9ACTN</name>
<proteinExistence type="predicted"/>
<evidence type="ECO:0000313" key="2">
    <source>
        <dbReference type="Proteomes" id="UP000623608"/>
    </source>
</evidence>
<dbReference type="InterPro" id="IPR049777">
    <property type="entry name" value="SCO2524-like"/>
</dbReference>
<gene>
    <name evidence="1" type="ORF">Ate02nite_36760</name>
</gene>
<dbReference type="NCBIfam" id="NF040567">
    <property type="entry name" value="SCO2524_fam"/>
    <property type="match status" value="1"/>
</dbReference>
<dbReference type="Proteomes" id="UP000623608">
    <property type="component" value="Unassembled WGS sequence"/>
</dbReference>
<comment type="caution">
    <text evidence="1">The sequence shown here is derived from an EMBL/GenBank/DDBJ whole genome shotgun (WGS) entry which is preliminary data.</text>
</comment>
<reference evidence="1" key="1">
    <citation type="submission" date="2021-01" db="EMBL/GenBank/DDBJ databases">
        <title>Whole genome shotgun sequence of Actinoplanes tereljensis NBRC 105297.</title>
        <authorList>
            <person name="Komaki H."/>
            <person name="Tamura T."/>
        </authorList>
    </citation>
    <scope>NUCLEOTIDE SEQUENCE</scope>
    <source>
        <strain evidence="1">NBRC 105297</strain>
    </source>
</reference>
<dbReference type="RefSeq" id="WP_203807080.1">
    <property type="nucleotide sequence ID" value="NZ_BOMY01000023.1"/>
</dbReference>
<dbReference type="EMBL" id="BOMY01000023">
    <property type="protein sequence ID" value="GIF20946.1"/>
    <property type="molecule type" value="Genomic_DNA"/>
</dbReference>
<dbReference type="AlphaFoldDB" id="A0A919TSU8"/>
<accession>A0A919TSU8</accession>